<dbReference type="Proteomes" id="UP001240236">
    <property type="component" value="Unassembled WGS sequence"/>
</dbReference>
<dbReference type="AlphaFoldDB" id="A0AAE3VV53"/>
<organism evidence="2 3">
    <name type="scientific">Catenuloplanes indicus</name>
    <dbReference type="NCBI Taxonomy" id="137267"/>
    <lineage>
        <taxon>Bacteria</taxon>
        <taxon>Bacillati</taxon>
        <taxon>Actinomycetota</taxon>
        <taxon>Actinomycetes</taxon>
        <taxon>Micromonosporales</taxon>
        <taxon>Micromonosporaceae</taxon>
        <taxon>Catenuloplanes</taxon>
    </lineage>
</organism>
<dbReference type="InterPro" id="IPR001242">
    <property type="entry name" value="Condensation_dom"/>
</dbReference>
<dbReference type="GO" id="GO:0047527">
    <property type="term" value="F:2,3-dihydroxybenzoate-serine ligase activity"/>
    <property type="evidence" value="ECO:0007669"/>
    <property type="project" value="TreeGrafter"/>
</dbReference>
<dbReference type="GO" id="GO:0043041">
    <property type="term" value="P:amino acid activation for nonribosomal peptide biosynthetic process"/>
    <property type="evidence" value="ECO:0007669"/>
    <property type="project" value="TreeGrafter"/>
</dbReference>
<dbReference type="GO" id="GO:0009239">
    <property type="term" value="P:enterobactin biosynthetic process"/>
    <property type="evidence" value="ECO:0007669"/>
    <property type="project" value="TreeGrafter"/>
</dbReference>
<protein>
    <recommendedName>
        <fullName evidence="1">Condensation domain-containing protein</fullName>
    </recommendedName>
</protein>
<evidence type="ECO:0000259" key="1">
    <source>
        <dbReference type="Pfam" id="PF00668"/>
    </source>
</evidence>
<evidence type="ECO:0000313" key="3">
    <source>
        <dbReference type="Proteomes" id="UP001240236"/>
    </source>
</evidence>
<dbReference type="Gene3D" id="3.30.559.30">
    <property type="entry name" value="Nonribosomal peptide synthetase, condensation domain"/>
    <property type="match status" value="1"/>
</dbReference>
<dbReference type="SUPFAM" id="SSF52777">
    <property type="entry name" value="CoA-dependent acyltransferases"/>
    <property type="match status" value="2"/>
</dbReference>
<dbReference type="InterPro" id="IPR023213">
    <property type="entry name" value="CAT-like_dom_sf"/>
</dbReference>
<feature type="domain" description="Condensation" evidence="1">
    <location>
        <begin position="186"/>
        <end position="303"/>
    </location>
</feature>
<name>A0AAE3VV53_9ACTN</name>
<reference evidence="2 3" key="1">
    <citation type="submission" date="2023-07" db="EMBL/GenBank/DDBJ databases">
        <title>Sequencing the genomes of 1000 actinobacteria strains.</title>
        <authorList>
            <person name="Klenk H.-P."/>
        </authorList>
    </citation>
    <scope>NUCLEOTIDE SEQUENCE [LARGE SCALE GENOMIC DNA]</scope>
    <source>
        <strain evidence="2 3">DSM 44709</strain>
    </source>
</reference>
<keyword evidence="3" id="KW-1185">Reference proteome</keyword>
<sequence length="426" mass="45585">MTGELLPLTPGQEAMWLLHRLAPDSAAYNIVVALSARGPLDEAALRRATAALAARHDVLRSRFGERDGVPYRVVGPPGPAPLTVRDDAPGAAERAARAPFRLTAEPGLRVTLLRRAPGDAVLIVVTHHIVSDATSHWLVVRDLLDAYGAFRQDRQPDWPHLPIDFDRYVRDELARARPAPPVLPPAAELPTDRPRPARPGFAGATLTLPVAAGTAAALTALALRLRVTPFAVLLGAFQAAVHRTGGQKEFTLGCPATTRTVPGLRDLVGYLVRTVPVTARLHRDSTLAGTVRDAHAQVLGAFAALRRPEPAGPPPGFRIAVTMVAVDRLPVRGLATGGITRDGLRLELVDLPHMEGQFDLNVELRRGPDSLTVVLRYDTELFDAATVARFGDLYLRMLDTAGTAPDTRVRAVPAPADVLAWGGATA</sequence>
<gene>
    <name evidence="2" type="ORF">J2S42_000553</name>
</gene>
<feature type="domain" description="Condensation" evidence="1">
    <location>
        <begin position="6"/>
        <end position="171"/>
    </location>
</feature>
<evidence type="ECO:0000313" key="2">
    <source>
        <dbReference type="EMBL" id="MDQ0363884.1"/>
    </source>
</evidence>
<dbReference type="Gene3D" id="3.30.559.10">
    <property type="entry name" value="Chloramphenicol acetyltransferase-like domain"/>
    <property type="match status" value="1"/>
</dbReference>
<dbReference type="Pfam" id="PF00668">
    <property type="entry name" value="Condensation"/>
    <property type="match status" value="2"/>
</dbReference>
<dbReference type="GO" id="GO:0031177">
    <property type="term" value="F:phosphopantetheine binding"/>
    <property type="evidence" value="ECO:0007669"/>
    <property type="project" value="TreeGrafter"/>
</dbReference>
<accession>A0AAE3VV53</accession>
<dbReference type="EMBL" id="JAUSUZ010000001">
    <property type="protein sequence ID" value="MDQ0363884.1"/>
    <property type="molecule type" value="Genomic_DNA"/>
</dbReference>
<dbReference type="GO" id="GO:0009366">
    <property type="term" value="C:enterobactin synthetase complex"/>
    <property type="evidence" value="ECO:0007669"/>
    <property type="project" value="TreeGrafter"/>
</dbReference>
<dbReference type="GO" id="GO:0008610">
    <property type="term" value="P:lipid biosynthetic process"/>
    <property type="evidence" value="ECO:0007669"/>
    <property type="project" value="UniProtKB-ARBA"/>
</dbReference>
<dbReference type="GO" id="GO:0005829">
    <property type="term" value="C:cytosol"/>
    <property type="evidence" value="ECO:0007669"/>
    <property type="project" value="TreeGrafter"/>
</dbReference>
<comment type="caution">
    <text evidence="2">The sequence shown here is derived from an EMBL/GenBank/DDBJ whole genome shotgun (WGS) entry which is preliminary data.</text>
</comment>
<dbReference type="PANTHER" id="PTHR45527">
    <property type="entry name" value="NONRIBOSOMAL PEPTIDE SYNTHETASE"/>
    <property type="match status" value="1"/>
</dbReference>
<dbReference type="RefSeq" id="WP_307234852.1">
    <property type="nucleotide sequence ID" value="NZ_JAUSUZ010000001.1"/>
</dbReference>
<proteinExistence type="predicted"/>
<dbReference type="PANTHER" id="PTHR45527:SF1">
    <property type="entry name" value="FATTY ACID SYNTHASE"/>
    <property type="match status" value="1"/>
</dbReference>